<reference evidence="9 10" key="1">
    <citation type="submission" date="2021-07" db="EMBL/GenBank/DDBJ databases">
        <title>Isolation and characterization of bacteria from a gold mining with a capacity of golden bioaccumulation.</title>
        <authorList>
            <person name="Yang X.J."/>
        </authorList>
    </citation>
    <scope>NUCLEOTIDE SEQUENCE [LARGE SCALE GENOMIC DNA]</scope>
    <source>
        <strain evidence="9 10">Au29</strain>
    </source>
</reference>
<feature type="transmembrane region" description="Helical" evidence="7">
    <location>
        <begin position="353"/>
        <end position="371"/>
    </location>
</feature>
<dbReference type="Proteomes" id="UP000824334">
    <property type="component" value="Chromosome"/>
</dbReference>
<evidence type="ECO:0000256" key="7">
    <source>
        <dbReference type="SAM" id="Phobius"/>
    </source>
</evidence>
<protein>
    <submittedName>
        <fullName evidence="9">MFS transporter</fullName>
    </submittedName>
</protein>
<dbReference type="InterPro" id="IPR004638">
    <property type="entry name" value="EmrB-like"/>
</dbReference>
<evidence type="ECO:0000256" key="5">
    <source>
        <dbReference type="ARBA" id="ARBA00022989"/>
    </source>
</evidence>
<dbReference type="RefSeq" id="WP_219354807.1">
    <property type="nucleotide sequence ID" value="NZ_CP080034.1"/>
</dbReference>
<evidence type="ECO:0000259" key="8">
    <source>
        <dbReference type="PROSITE" id="PS50850"/>
    </source>
</evidence>
<evidence type="ECO:0000256" key="4">
    <source>
        <dbReference type="ARBA" id="ARBA00022692"/>
    </source>
</evidence>
<keyword evidence="10" id="KW-1185">Reference proteome</keyword>
<evidence type="ECO:0000313" key="10">
    <source>
        <dbReference type="Proteomes" id="UP000824334"/>
    </source>
</evidence>
<dbReference type="Pfam" id="PF07690">
    <property type="entry name" value="MFS_1"/>
    <property type="match status" value="1"/>
</dbReference>
<evidence type="ECO:0000313" key="9">
    <source>
        <dbReference type="EMBL" id="QYC09171.1"/>
    </source>
</evidence>
<dbReference type="PANTHER" id="PTHR23501">
    <property type="entry name" value="MAJOR FACILITATOR SUPERFAMILY"/>
    <property type="match status" value="1"/>
</dbReference>
<dbReference type="GeneID" id="94375823"/>
<dbReference type="PANTHER" id="PTHR23501:SF197">
    <property type="entry name" value="COMD"/>
    <property type="match status" value="1"/>
</dbReference>
<keyword evidence="6 7" id="KW-0472">Membrane</keyword>
<feature type="domain" description="Major facilitator superfamily (MFS) profile" evidence="8">
    <location>
        <begin position="17"/>
        <end position="524"/>
    </location>
</feature>
<dbReference type="NCBIfam" id="TIGR00711">
    <property type="entry name" value="efflux_EmrB"/>
    <property type="match status" value="1"/>
</dbReference>
<feature type="transmembrane region" description="Helical" evidence="7">
    <location>
        <begin position="113"/>
        <end position="138"/>
    </location>
</feature>
<feature type="transmembrane region" description="Helical" evidence="7">
    <location>
        <begin position="498"/>
        <end position="520"/>
    </location>
</feature>
<evidence type="ECO:0000256" key="1">
    <source>
        <dbReference type="ARBA" id="ARBA00004651"/>
    </source>
</evidence>
<feature type="transmembrane region" description="Helical" evidence="7">
    <location>
        <begin position="291"/>
        <end position="314"/>
    </location>
</feature>
<feature type="transmembrane region" description="Helical" evidence="7">
    <location>
        <begin position="82"/>
        <end position="101"/>
    </location>
</feature>
<keyword evidence="5 7" id="KW-1133">Transmembrane helix</keyword>
<keyword evidence="2" id="KW-0813">Transport</keyword>
<feature type="transmembrane region" description="Helical" evidence="7">
    <location>
        <begin position="223"/>
        <end position="244"/>
    </location>
</feature>
<feature type="transmembrane region" description="Helical" evidence="7">
    <location>
        <begin position="326"/>
        <end position="346"/>
    </location>
</feature>
<gene>
    <name evidence="9" type="ORF">KWG56_11125</name>
</gene>
<feature type="transmembrane region" description="Helical" evidence="7">
    <location>
        <begin position="192"/>
        <end position="211"/>
    </location>
</feature>
<comment type="subcellular location">
    <subcellularLocation>
        <location evidence="1">Cell membrane</location>
        <topology evidence="1">Multi-pass membrane protein</topology>
    </subcellularLocation>
</comment>
<evidence type="ECO:0000256" key="3">
    <source>
        <dbReference type="ARBA" id="ARBA00022475"/>
    </source>
</evidence>
<feature type="transmembrane region" description="Helical" evidence="7">
    <location>
        <begin position="383"/>
        <end position="403"/>
    </location>
</feature>
<dbReference type="InterPro" id="IPR020846">
    <property type="entry name" value="MFS_dom"/>
</dbReference>
<evidence type="ECO:0000256" key="6">
    <source>
        <dbReference type="ARBA" id="ARBA00023136"/>
    </source>
</evidence>
<feature type="transmembrane region" description="Helical" evidence="7">
    <location>
        <begin position="51"/>
        <end position="70"/>
    </location>
</feature>
<dbReference type="EMBL" id="CP080034">
    <property type="protein sequence ID" value="QYC09171.1"/>
    <property type="molecule type" value="Genomic_DNA"/>
</dbReference>
<dbReference type="InterPro" id="IPR011701">
    <property type="entry name" value="MFS"/>
</dbReference>
<sequence length="549" mass="57758">MTHAEPQTFSPLEKRVTLIALMIVFLLSALDQTIVSTAMPRIVAQLSGLELYPWVTTAYLLASTVMVPIYGKLSDIYGRKPILVVGIAIFIIGSVLCGLSGEFGDLPLLGGGMVQLIVFRAIQGLGGAALITSAFAVIADLFPPRERAKLGGLFGSTFGLASVIGPLIGGFFTDLPTAHLLGYEVAGWRWVFYINLPLAGLALFMILVKMPRLTHRVGGKIDFAGAALLITTFVPLLLALSWGGMAGWNAPHILGLFALAAASLVVFLIVEARVGNPIISLDLFKNRTFATANLAAFLMFMAFMGMVSFLPLYLQTGLGLAATTSGLAMTPLTLGLILTATASGFLVNRIGRYKMVMVGGAALTAFAAFLLSQTPSDAGLFDIMWRVTLLGLGLGPAQSVFNLATQNAVPRDKLGVVTSAGQFFRQVGSTVGVAVFGAVLTHNLAAPMKTAPNAEPTAQVRTLSLAELERMTVEAHQSTRNGAPVAVDPEVREAVSSAILGVIFAGFIVCLLGFAATLLVPDLPLQASRRPEPLNVRALGEAPGEPPAN</sequence>
<dbReference type="CDD" id="cd17502">
    <property type="entry name" value="MFS_Azr1_MDR_like"/>
    <property type="match status" value="1"/>
</dbReference>
<keyword evidence="4 7" id="KW-0812">Transmembrane</keyword>
<keyword evidence="3" id="KW-1003">Cell membrane</keyword>
<name>A0ABX8TDB6_9CAUL</name>
<feature type="transmembrane region" description="Helical" evidence="7">
    <location>
        <begin position="250"/>
        <end position="270"/>
    </location>
</feature>
<dbReference type="PROSITE" id="PS50850">
    <property type="entry name" value="MFS"/>
    <property type="match status" value="1"/>
</dbReference>
<organism evidence="9 10">
    <name type="scientific">Brevundimonas nasdae</name>
    <dbReference type="NCBI Taxonomy" id="172043"/>
    <lineage>
        <taxon>Bacteria</taxon>
        <taxon>Pseudomonadati</taxon>
        <taxon>Pseudomonadota</taxon>
        <taxon>Alphaproteobacteria</taxon>
        <taxon>Caulobacterales</taxon>
        <taxon>Caulobacteraceae</taxon>
        <taxon>Brevundimonas</taxon>
    </lineage>
</organism>
<evidence type="ECO:0000256" key="2">
    <source>
        <dbReference type="ARBA" id="ARBA00022448"/>
    </source>
</evidence>
<accession>A0ABX8TDB6</accession>
<feature type="transmembrane region" description="Helical" evidence="7">
    <location>
        <begin position="150"/>
        <end position="172"/>
    </location>
</feature>
<proteinExistence type="predicted"/>
<feature type="transmembrane region" description="Helical" evidence="7">
    <location>
        <begin position="16"/>
        <end position="39"/>
    </location>
</feature>